<dbReference type="PANTHER" id="PTHR19305:SF14">
    <property type="entry name" value="SYNAPTOSOMAL-ASSOCIATED PROTEIN-RELATED"/>
    <property type="match status" value="1"/>
</dbReference>
<dbReference type="AlphaFoldDB" id="A0A5E4N7C0"/>
<dbReference type="SUPFAM" id="SSF58038">
    <property type="entry name" value="SNARE fusion complex"/>
    <property type="match status" value="2"/>
</dbReference>
<dbReference type="EMBL" id="CABPRJ010001905">
    <property type="protein sequence ID" value="VVC40570.1"/>
    <property type="molecule type" value="Genomic_DNA"/>
</dbReference>
<keyword evidence="4" id="KW-0770">Synapse</keyword>
<dbReference type="GO" id="GO:0043005">
    <property type="term" value="C:neuron projection"/>
    <property type="evidence" value="ECO:0007669"/>
    <property type="project" value="UniProtKB-KW"/>
</dbReference>
<dbReference type="GO" id="GO:0031629">
    <property type="term" value="P:synaptic vesicle fusion to presynaptic active zone membrane"/>
    <property type="evidence" value="ECO:0007669"/>
    <property type="project" value="TreeGrafter"/>
</dbReference>
<dbReference type="GO" id="GO:0005484">
    <property type="term" value="F:SNAP receptor activity"/>
    <property type="evidence" value="ECO:0007669"/>
    <property type="project" value="TreeGrafter"/>
</dbReference>
<feature type="domain" description="T-SNARE coiled-coil homology" evidence="8">
    <location>
        <begin position="111"/>
        <end position="173"/>
    </location>
</feature>
<comment type="similarity">
    <text evidence="1 7">Belongs to the SNAP-25 family.</text>
</comment>
<dbReference type="GO" id="GO:0098793">
    <property type="term" value="C:presynapse"/>
    <property type="evidence" value="ECO:0007669"/>
    <property type="project" value="GOC"/>
</dbReference>
<dbReference type="SMART" id="SM00397">
    <property type="entry name" value="t_SNARE"/>
    <property type="match status" value="1"/>
</dbReference>
<evidence type="ECO:0000256" key="7">
    <source>
        <dbReference type="RuleBase" id="RU003496"/>
    </source>
</evidence>
<keyword evidence="3" id="KW-0677">Repeat</keyword>
<evidence type="ECO:0000256" key="3">
    <source>
        <dbReference type="ARBA" id="ARBA00022737"/>
    </source>
</evidence>
<proteinExistence type="inferred from homology"/>
<keyword evidence="10" id="KW-1185">Reference proteome</keyword>
<evidence type="ECO:0000256" key="1">
    <source>
        <dbReference type="ARBA" id="ARBA00009480"/>
    </source>
</evidence>
<organism evidence="9 10">
    <name type="scientific">Cinara cedri</name>
    <dbReference type="NCBI Taxonomy" id="506608"/>
    <lineage>
        <taxon>Eukaryota</taxon>
        <taxon>Metazoa</taxon>
        <taxon>Ecdysozoa</taxon>
        <taxon>Arthropoda</taxon>
        <taxon>Hexapoda</taxon>
        <taxon>Insecta</taxon>
        <taxon>Pterygota</taxon>
        <taxon>Neoptera</taxon>
        <taxon>Paraneoptera</taxon>
        <taxon>Hemiptera</taxon>
        <taxon>Sternorrhyncha</taxon>
        <taxon>Aphidomorpha</taxon>
        <taxon>Aphidoidea</taxon>
        <taxon>Aphididae</taxon>
        <taxon>Lachninae</taxon>
        <taxon>Cinara</taxon>
    </lineage>
</organism>
<evidence type="ECO:0000313" key="10">
    <source>
        <dbReference type="Proteomes" id="UP000325440"/>
    </source>
</evidence>
<dbReference type="GO" id="GO:0016082">
    <property type="term" value="P:synaptic vesicle priming"/>
    <property type="evidence" value="ECO:0007669"/>
    <property type="project" value="TreeGrafter"/>
</dbReference>
<name>A0A5E4N7C0_9HEMI</name>
<dbReference type="PANTHER" id="PTHR19305">
    <property type="entry name" value="SYNAPTOSOMAL ASSOCIATED PROTEIN"/>
    <property type="match status" value="1"/>
</dbReference>
<gene>
    <name evidence="9" type="ORF">CINCED_3A012941</name>
</gene>
<dbReference type="PROSITE" id="PS50192">
    <property type="entry name" value="T_SNARE"/>
    <property type="match status" value="2"/>
</dbReference>
<evidence type="ECO:0000256" key="2">
    <source>
        <dbReference type="ARBA" id="ARBA00022599"/>
    </source>
</evidence>
<dbReference type="InterPro" id="IPR000928">
    <property type="entry name" value="SNAP-25_dom"/>
</dbReference>
<keyword evidence="5" id="KW-0175">Coiled coil</keyword>
<dbReference type="GO" id="GO:0019905">
    <property type="term" value="F:syntaxin binding"/>
    <property type="evidence" value="ECO:0007669"/>
    <property type="project" value="TreeGrafter"/>
</dbReference>
<accession>A0A5E4N7C0</accession>
<comment type="subcellular location">
    <subcellularLocation>
        <location evidence="6">Synapse</location>
        <location evidence="6">Synaptosome</location>
    </subcellularLocation>
</comment>
<dbReference type="Pfam" id="PF00835">
    <property type="entry name" value="SNAP-25"/>
    <property type="match status" value="1"/>
</dbReference>
<protein>
    <recommendedName>
        <fullName evidence="7">Synaptosomal-associated protein</fullName>
    </recommendedName>
</protein>
<evidence type="ECO:0000256" key="4">
    <source>
        <dbReference type="ARBA" id="ARBA00023018"/>
    </source>
</evidence>
<reference evidence="9 10" key="1">
    <citation type="submission" date="2019-08" db="EMBL/GenBank/DDBJ databases">
        <authorList>
            <person name="Alioto T."/>
            <person name="Alioto T."/>
            <person name="Gomez Garrido J."/>
        </authorList>
    </citation>
    <scope>NUCLEOTIDE SEQUENCE [LARGE SCALE GENOMIC DNA]</scope>
</reference>
<evidence type="ECO:0000256" key="5">
    <source>
        <dbReference type="ARBA" id="ARBA00023054"/>
    </source>
</evidence>
<evidence type="ECO:0000259" key="8">
    <source>
        <dbReference type="PROSITE" id="PS50192"/>
    </source>
</evidence>
<feature type="domain" description="T-SNARE coiled-coil homology" evidence="8">
    <location>
        <begin position="20"/>
        <end position="52"/>
    </location>
</feature>
<dbReference type="FunFam" id="1.20.5.110:FF:000018">
    <property type="entry name" value="Synaptosomal-associated protein"/>
    <property type="match status" value="1"/>
</dbReference>
<evidence type="ECO:0000313" key="9">
    <source>
        <dbReference type="EMBL" id="VVC40570.1"/>
    </source>
</evidence>
<dbReference type="InterPro" id="IPR000727">
    <property type="entry name" value="T_SNARE_dom"/>
</dbReference>
<dbReference type="Gene3D" id="1.20.5.110">
    <property type="match status" value="2"/>
</dbReference>
<dbReference type="Proteomes" id="UP000325440">
    <property type="component" value="Unassembled WGS sequence"/>
</dbReference>
<keyword evidence="2" id="KW-0771">Synaptosome</keyword>
<sequence length="176" mass="19572">MISIVMLFQTKEAAIKALVELDDQGEKLDGIDGGMDQINEDMKQAEKNLTGMEKCCGICVLPCNKSTSFKEDEGTWKGNEDGKVINKQPQRVMDGPNTTPQGGYIVKITNDARESEMDENLGQVNTMIGNLKRMASDMGSELENQNQQIEKISTKTKSNEVRISVANVRTRNLLRE</sequence>
<dbReference type="GO" id="GO:0031201">
    <property type="term" value="C:SNARE complex"/>
    <property type="evidence" value="ECO:0007669"/>
    <property type="project" value="TreeGrafter"/>
</dbReference>
<evidence type="ECO:0000256" key="6">
    <source>
        <dbReference type="ARBA" id="ARBA00034102"/>
    </source>
</evidence>
<dbReference type="GO" id="GO:0005886">
    <property type="term" value="C:plasma membrane"/>
    <property type="evidence" value="ECO:0007669"/>
    <property type="project" value="TreeGrafter"/>
</dbReference>
<dbReference type="OrthoDB" id="19261at2759"/>